<evidence type="ECO:0000256" key="4">
    <source>
        <dbReference type="ARBA" id="ARBA00022605"/>
    </source>
</evidence>
<evidence type="ECO:0000313" key="10">
    <source>
        <dbReference type="EMBL" id="XDS44597.1"/>
    </source>
</evidence>
<evidence type="ECO:0000256" key="9">
    <source>
        <dbReference type="RuleBase" id="RU362118"/>
    </source>
</evidence>
<dbReference type="InterPro" id="IPR015422">
    <property type="entry name" value="PyrdxlP-dep_Trfase_small"/>
</dbReference>
<evidence type="ECO:0000256" key="5">
    <source>
        <dbReference type="ARBA" id="ARBA00022898"/>
    </source>
</evidence>
<dbReference type="EC" id="4.4.1.13" evidence="3"/>
<dbReference type="EMBL" id="CP129674">
    <property type="protein sequence ID" value="XDS44597.1"/>
    <property type="molecule type" value="Genomic_DNA"/>
</dbReference>
<dbReference type="FunFam" id="3.40.640.10:FF:000009">
    <property type="entry name" value="Cystathionine gamma-synthase homolog"/>
    <property type="match status" value="1"/>
</dbReference>
<dbReference type="InterPro" id="IPR015421">
    <property type="entry name" value="PyrdxlP-dep_Trfase_major"/>
</dbReference>
<protein>
    <recommendedName>
        <fullName evidence="3">cysteine-S-conjugate beta-lyase</fullName>
        <ecNumber evidence="3">4.4.1.13</ecNumber>
    </recommendedName>
</protein>
<comment type="similarity">
    <text evidence="2 9">Belongs to the trans-sulfuration enzymes family.</text>
</comment>
<dbReference type="Gene3D" id="3.90.1150.10">
    <property type="entry name" value="Aspartate Aminotransferase, domain 1"/>
    <property type="match status" value="1"/>
</dbReference>
<dbReference type="GO" id="GO:0008483">
    <property type="term" value="F:transaminase activity"/>
    <property type="evidence" value="ECO:0007669"/>
    <property type="project" value="UniProtKB-KW"/>
</dbReference>
<proteinExistence type="inferred from homology"/>
<dbReference type="PROSITE" id="PS00868">
    <property type="entry name" value="CYS_MET_METAB_PP"/>
    <property type="match status" value="1"/>
</dbReference>
<keyword evidence="10" id="KW-0032">Aminotransferase</keyword>
<dbReference type="PIRSF" id="PIRSF001434">
    <property type="entry name" value="CGS"/>
    <property type="match status" value="1"/>
</dbReference>
<dbReference type="CDD" id="cd00614">
    <property type="entry name" value="CGS_like"/>
    <property type="match status" value="1"/>
</dbReference>
<evidence type="ECO:0000256" key="7">
    <source>
        <dbReference type="ARBA" id="ARBA00023239"/>
    </source>
</evidence>
<reference evidence="10" key="1">
    <citation type="submission" date="2023-07" db="EMBL/GenBank/DDBJ databases">
        <title>Bifidobacterium aquikefiriaerophilum sp. nov. and Bifidobacterium eccum sp. nov., isolated from water kefir.</title>
        <authorList>
            <person name="Breselge S."/>
            <person name="Bellassi P."/>
            <person name="Barcenilla C."/>
            <person name="Alvarez-Ordonez A."/>
            <person name="Morelli L."/>
            <person name="Cotter P.D."/>
        </authorList>
    </citation>
    <scope>NUCLEOTIDE SEQUENCE</scope>
    <source>
        <strain evidence="10">WK041_4_12</strain>
    </source>
</reference>
<dbReference type="GO" id="GO:0019346">
    <property type="term" value="P:transsulfuration"/>
    <property type="evidence" value="ECO:0007669"/>
    <property type="project" value="InterPro"/>
</dbReference>
<evidence type="ECO:0000256" key="8">
    <source>
        <dbReference type="PIRSR" id="PIRSR001434-2"/>
    </source>
</evidence>
<dbReference type="AlphaFoldDB" id="A0AB39U6H2"/>
<evidence type="ECO:0000256" key="3">
    <source>
        <dbReference type="ARBA" id="ARBA00012224"/>
    </source>
</evidence>
<keyword evidence="10" id="KW-0808">Transferase</keyword>
<dbReference type="GO" id="GO:0005737">
    <property type="term" value="C:cytoplasm"/>
    <property type="evidence" value="ECO:0007669"/>
    <property type="project" value="TreeGrafter"/>
</dbReference>
<comment type="cofactor">
    <cofactor evidence="1 9">
        <name>pyridoxal 5'-phosphate</name>
        <dbReference type="ChEBI" id="CHEBI:597326"/>
    </cofactor>
</comment>
<dbReference type="PANTHER" id="PTHR11808">
    <property type="entry name" value="TRANS-SULFURATION ENZYME FAMILY MEMBER"/>
    <property type="match status" value="1"/>
</dbReference>
<dbReference type="SUPFAM" id="SSF53383">
    <property type="entry name" value="PLP-dependent transferases"/>
    <property type="match status" value="1"/>
</dbReference>
<dbReference type="GO" id="GO:0030170">
    <property type="term" value="F:pyridoxal phosphate binding"/>
    <property type="evidence" value="ECO:0007669"/>
    <property type="project" value="InterPro"/>
</dbReference>
<dbReference type="GO" id="GO:0009086">
    <property type="term" value="P:methionine biosynthetic process"/>
    <property type="evidence" value="ECO:0007669"/>
    <property type="project" value="UniProtKB-KW"/>
</dbReference>
<dbReference type="Gene3D" id="3.40.640.10">
    <property type="entry name" value="Type I PLP-dependent aspartate aminotransferase-like (Major domain)"/>
    <property type="match status" value="1"/>
</dbReference>
<feature type="modified residue" description="N6-(pyridoxal phosphate)lysine" evidence="8">
    <location>
        <position position="197"/>
    </location>
</feature>
<name>A0AB39U6H2_9BIFI</name>
<dbReference type="InterPro" id="IPR000277">
    <property type="entry name" value="Cys/Met-Metab_PyrdxlP-dep_enz"/>
</dbReference>
<dbReference type="GO" id="GO:0047804">
    <property type="term" value="F:cysteine-S-conjugate beta-lyase activity"/>
    <property type="evidence" value="ECO:0007669"/>
    <property type="project" value="UniProtKB-EC"/>
</dbReference>
<organism evidence="10">
    <name type="scientific">Bifidobacterium aquikefiricola</name>
    <dbReference type="NCBI Taxonomy" id="3059038"/>
    <lineage>
        <taxon>Bacteria</taxon>
        <taxon>Bacillati</taxon>
        <taxon>Actinomycetota</taxon>
        <taxon>Actinomycetes</taxon>
        <taxon>Bifidobacteriales</taxon>
        <taxon>Bifidobacteriaceae</taxon>
        <taxon>Bifidobacterium</taxon>
    </lineage>
</organism>
<evidence type="ECO:0000256" key="6">
    <source>
        <dbReference type="ARBA" id="ARBA00023167"/>
    </source>
</evidence>
<accession>A0AB39U6H2</accession>
<keyword evidence="7" id="KW-0456">Lyase</keyword>
<keyword evidence="6" id="KW-0486">Methionine biosynthesis</keyword>
<dbReference type="PANTHER" id="PTHR11808:SF50">
    <property type="entry name" value="CYSTATHIONINE BETA-LYASE"/>
    <property type="match status" value="1"/>
</dbReference>
<keyword evidence="4" id="KW-0028">Amino-acid biosynthesis</keyword>
<keyword evidence="5 8" id="KW-0663">Pyridoxal phosphate</keyword>
<dbReference type="RefSeq" id="WP_369344175.1">
    <property type="nucleotide sequence ID" value="NZ_CP129674.1"/>
</dbReference>
<evidence type="ECO:0000256" key="1">
    <source>
        <dbReference type="ARBA" id="ARBA00001933"/>
    </source>
</evidence>
<dbReference type="InterPro" id="IPR054542">
    <property type="entry name" value="Cys_met_metab_PP"/>
</dbReference>
<dbReference type="KEGG" id="baqk:QN215_00160"/>
<dbReference type="InterPro" id="IPR015424">
    <property type="entry name" value="PyrdxlP-dep_Trfase"/>
</dbReference>
<gene>
    <name evidence="10" type="ORF">QN215_00160</name>
</gene>
<sequence>MAQFATQLVHGVHIHDNETGAVNPPIYNSSTYAFRSVDEAPRWDYARSGNPTREFLERQIAQLEHGFQGFAFSSGLAAIHATLSVFSPGDRIVVGANIYGGTYSQIHEHFDRWGLDFTPVDTQDLDAVERELRLRPTKALYVETLTNPLLQVNDIAALASLAHRYDAILIVDNTFVTPYLQQPLDLGADIVLHSATKYLAGHSDVIAGLAVAKSESIAHRLYFALNRLGGVLAPAECDSVRKGLQTLALRMDRQQSNASTIAHYLLAHPLVSAVHYPGADEEGRASLKSKGLRGAGGVLSFEVKRGVDPSIVVNSLEVFRLAVSLGAVESLAELPCRMTHFEIPREERLKLGISDELIRLAIGIEDVHDLLADLEQAFAQAAKSENSAFATSL</sequence>
<dbReference type="Pfam" id="PF01053">
    <property type="entry name" value="Cys_Met_Meta_PP"/>
    <property type="match status" value="1"/>
</dbReference>
<evidence type="ECO:0000256" key="2">
    <source>
        <dbReference type="ARBA" id="ARBA00009077"/>
    </source>
</evidence>